<protein>
    <submittedName>
        <fullName evidence="2">Metallopeptidase family protein</fullName>
    </submittedName>
</protein>
<dbReference type="SUPFAM" id="SSF55486">
    <property type="entry name" value="Metalloproteases ('zincins'), catalytic domain"/>
    <property type="match status" value="1"/>
</dbReference>
<feature type="region of interest" description="Disordered" evidence="1">
    <location>
        <begin position="1"/>
        <end position="32"/>
    </location>
</feature>
<proteinExistence type="predicted"/>
<gene>
    <name evidence="2" type="ORF">P5G59_14795</name>
</gene>
<dbReference type="Proteomes" id="UP001174210">
    <property type="component" value="Unassembled WGS sequence"/>
</dbReference>
<sequence>MPRNRRTSRQTPATSRWRSRHGRGARGPVTGPHLPMLQNRIDFFDMTVASTADYLKGVWPEELADVHFEVAATPIGNSGGDGVDRWRVDASNRRIVLYRVPIQRLTKLHRDDESHRRMYIEGCVFRAVAELLGKDPWDLAPDRYRHF</sequence>
<organism evidence="2 3">
    <name type="scientific">Leifsonia virtsii</name>
    <dbReference type="NCBI Taxonomy" id="3035915"/>
    <lineage>
        <taxon>Bacteria</taxon>
        <taxon>Bacillati</taxon>
        <taxon>Actinomycetota</taxon>
        <taxon>Actinomycetes</taxon>
        <taxon>Micrococcales</taxon>
        <taxon>Microbacteriaceae</taxon>
        <taxon>Leifsonia</taxon>
    </lineage>
</organism>
<reference evidence="2" key="1">
    <citation type="submission" date="2023-03" db="EMBL/GenBank/DDBJ databases">
        <title>MT1 and MT2 Draft Genomes of Novel Species.</title>
        <authorList>
            <person name="Venkateswaran K."/>
        </authorList>
    </citation>
    <scope>NUCLEOTIDE SEQUENCE</scope>
    <source>
        <strain evidence="2">F6_8S_P_1A</strain>
    </source>
</reference>
<comment type="caution">
    <text evidence="2">The sequence shown here is derived from an EMBL/GenBank/DDBJ whole genome shotgun (WGS) entry which is preliminary data.</text>
</comment>
<evidence type="ECO:0000313" key="2">
    <source>
        <dbReference type="EMBL" id="MDN4598418.1"/>
    </source>
</evidence>
<dbReference type="EMBL" id="JAROCB010000004">
    <property type="protein sequence ID" value="MDN4598418.1"/>
    <property type="molecule type" value="Genomic_DNA"/>
</dbReference>
<dbReference type="RefSeq" id="WP_301219762.1">
    <property type="nucleotide sequence ID" value="NZ_JAROCB010000004.1"/>
</dbReference>
<keyword evidence="3" id="KW-1185">Reference proteome</keyword>
<accession>A0ABT8J015</accession>
<name>A0ABT8J015_9MICO</name>
<evidence type="ECO:0000313" key="3">
    <source>
        <dbReference type="Proteomes" id="UP001174210"/>
    </source>
</evidence>
<evidence type="ECO:0000256" key="1">
    <source>
        <dbReference type="SAM" id="MobiDB-lite"/>
    </source>
</evidence>
<dbReference type="CDD" id="cd12954">
    <property type="entry name" value="MMP_TTHA0227_like_1"/>
    <property type="match status" value="1"/>
</dbReference>